<evidence type="ECO:0000313" key="2">
    <source>
        <dbReference type="Proteomes" id="UP000199032"/>
    </source>
</evidence>
<dbReference type="OrthoDB" id="9800382at2"/>
<dbReference type="RefSeq" id="WP_090749533.1">
    <property type="nucleotide sequence ID" value="NZ_CZQA01000009.1"/>
</dbReference>
<protein>
    <submittedName>
        <fullName evidence="1">Uncharacterized protein</fullName>
    </submittedName>
</protein>
<dbReference type="AlphaFoldDB" id="A0A0S4LK98"/>
<sequence length="72" mass="7783">MKKAFGKDGPMKLVLCGCGKLHLTCGAVTLHLTRDEFLVFAESVQRLAVIVARPSTEQSLGIAEQNPSMVCH</sequence>
<reference evidence="1 2" key="1">
    <citation type="submission" date="2015-10" db="EMBL/GenBank/DDBJ databases">
        <authorList>
            <person name="Gilbert D.G."/>
        </authorList>
    </citation>
    <scope>NUCLEOTIDE SEQUENCE [LARGE SCALE GENOMIC DNA]</scope>
    <source>
        <strain evidence="1">COMA1</strain>
    </source>
</reference>
<evidence type="ECO:0000313" key="1">
    <source>
        <dbReference type="EMBL" id="CUS37024.1"/>
    </source>
</evidence>
<accession>A0A0S4LK98</accession>
<dbReference type="Proteomes" id="UP000199032">
    <property type="component" value="Unassembled WGS sequence"/>
</dbReference>
<keyword evidence="2" id="KW-1185">Reference proteome</keyword>
<gene>
    <name evidence="1" type="ORF">COMA1_30371</name>
</gene>
<organism evidence="1 2">
    <name type="scientific">Candidatus Nitrospira nitrosa</name>
    <dbReference type="NCBI Taxonomy" id="1742972"/>
    <lineage>
        <taxon>Bacteria</taxon>
        <taxon>Pseudomonadati</taxon>
        <taxon>Nitrospirota</taxon>
        <taxon>Nitrospiria</taxon>
        <taxon>Nitrospirales</taxon>
        <taxon>Nitrospiraceae</taxon>
        <taxon>Nitrospira</taxon>
    </lineage>
</organism>
<proteinExistence type="predicted"/>
<name>A0A0S4LK98_9BACT</name>
<dbReference type="EMBL" id="CZQA01000009">
    <property type="protein sequence ID" value="CUS37024.1"/>
    <property type="molecule type" value="Genomic_DNA"/>
</dbReference>